<feature type="compositionally biased region" description="Low complexity" evidence="1">
    <location>
        <begin position="53"/>
        <end position="69"/>
    </location>
</feature>
<feature type="compositionally biased region" description="Low complexity" evidence="1">
    <location>
        <begin position="207"/>
        <end position="220"/>
    </location>
</feature>
<feature type="compositionally biased region" description="Basic and acidic residues" evidence="1">
    <location>
        <begin position="43"/>
        <end position="52"/>
    </location>
</feature>
<evidence type="ECO:0000313" key="3">
    <source>
        <dbReference type="Proteomes" id="UP000027238"/>
    </source>
</evidence>
<proteinExistence type="predicted"/>
<feature type="compositionally biased region" description="Polar residues" evidence="1">
    <location>
        <begin position="187"/>
        <end position="197"/>
    </location>
</feature>
<dbReference type="EMBL" id="JMSE01001169">
    <property type="protein sequence ID" value="KDN63996.1"/>
    <property type="molecule type" value="Genomic_DNA"/>
</dbReference>
<comment type="caution">
    <text evidence="2">The sequence shown here is derived from an EMBL/GenBank/DDBJ whole genome shotgun (WGS) entry which is preliminary data.</text>
</comment>
<name>A0A066XE10_COLSU</name>
<feature type="region of interest" description="Disordered" evidence="1">
    <location>
        <begin position="1"/>
        <end position="75"/>
    </location>
</feature>
<sequence length="397" mass="43699">MTITKKPSTFSPSREPESDIRSDPVQSNTMTTTYFNSVTSKSAYEKRRRDAESTLSSSSSSFTHSLQSLARDSTSNWSTRQLTACRVYVTTHKDINTLHIFPDRKPPLDLTQIPRKRDHAGRPKATNSACTAASDSDSCWERVLPENGVTRASPDHYDLSFPPPSSPPPAPTPNLLSSPPTAWQPRSVASSRPHQPTTPGPRRKSGRVSSPPSRPSFTSSLNGILSSSPTIAFVTFDDCPAWRRTFQLGTYAFTSQHDGGLAIITAGDPLGRVAILEAKRTMGQSVDGIRLVSDDCLEQVVGEALAIANPAFRSSIIVILAARYNIRFLQVDISQAYVEQLRAHSRDDKAPFTEYICVKATQWFDLRKADDRCETILNFADIVCLAHNINNNTAKSN</sequence>
<dbReference type="OrthoDB" id="4851818at2759"/>
<feature type="compositionally biased region" description="Polar residues" evidence="1">
    <location>
        <begin position="1"/>
        <end position="12"/>
    </location>
</feature>
<feature type="region of interest" description="Disordered" evidence="1">
    <location>
        <begin position="99"/>
        <end position="132"/>
    </location>
</feature>
<dbReference type="HOGENOM" id="CLU_694467_0_0_1"/>
<evidence type="ECO:0000256" key="1">
    <source>
        <dbReference type="SAM" id="MobiDB-lite"/>
    </source>
</evidence>
<keyword evidence="3" id="KW-1185">Reference proteome</keyword>
<feature type="compositionally biased region" description="Pro residues" evidence="1">
    <location>
        <begin position="161"/>
        <end position="172"/>
    </location>
</feature>
<dbReference type="STRING" id="1173701.A0A066XE10"/>
<evidence type="ECO:0000313" key="2">
    <source>
        <dbReference type="EMBL" id="KDN63996.1"/>
    </source>
</evidence>
<organism evidence="2 3">
    <name type="scientific">Colletotrichum sublineola</name>
    <name type="common">Sorghum anthracnose fungus</name>
    <dbReference type="NCBI Taxonomy" id="1173701"/>
    <lineage>
        <taxon>Eukaryota</taxon>
        <taxon>Fungi</taxon>
        <taxon>Dikarya</taxon>
        <taxon>Ascomycota</taxon>
        <taxon>Pezizomycotina</taxon>
        <taxon>Sordariomycetes</taxon>
        <taxon>Hypocreomycetidae</taxon>
        <taxon>Glomerellales</taxon>
        <taxon>Glomerellaceae</taxon>
        <taxon>Colletotrichum</taxon>
        <taxon>Colletotrichum graminicola species complex</taxon>
    </lineage>
</organism>
<protein>
    <submittedName>
        <fullName evidence="2">Uncharacterized protein</fullName>
    </submittedName>
</protein>
<feature type="compositionally biased region" description="Polar residues" evidence="1">
    <location>
        <begin position="24"/>
        <end position="42"/>
    </location>
</feature>
<dbReference type="AlphaFoldDB" id="A0A066XE10"/>
<feature type="region of interest" description="Disordered" evidence="1">
    <location>
        <begin position="151"/>
        <end position="221"/>
    </location>
</feature>
<dbReference type="Proteomes" id="UP000027238">
    <property type="component" value="Unassembled WGS sequence"/>
</dbReference>
<gene>
    <name evidence="2" type="ORF">CSUB01_09676</name>
</gene>
<accession>A0A066XE10</accession>
<reference evidence="3" key="1">
    <citation type="journal article" date="2014" name="Genome Announc.">
        <title>Draft genome sequence of Colletotrichum sublineola, a destructive pathogen of cultivated sorghum.</title>
        <authorList>
            <person name="Baroncelli R."/>
            <person name="Sanz-Martin J.M."/>
            <person name="Rech G.E."/>
            <person name="Sukno S.A."/>
            <person name="Thon M.R."/>
        </authorList>
    </citation>
    <scope>NUCLEOTIDE SEQUENCE [LARGE SCALE GENOMIC DNA]</scope>
    <source>
        <strain evidence="3">TX430BB</strain>
    </source>
</reference>